<name>A0A0L6JX73_9FIRM</name>
<evidence type="ECO:0000313" key="2">
    <source>
        <dbReference type="EMBL" id="KNY30448.1"/>
    </source>
</evidence>
<dbReference type="AlphaFoldDB" id="A0A0L6JX73"/>
<gene>
    <name evidence="2" type="ORF">Bccel_5728</name>
</gene>
<evidence type="ECO:0000259" key="1">
    <source>
        <dbReference type="PROSITE" id="PS50006"/>
    </source>
</evidence>
<dbReference type="GO" id="GO:0003677">
    <property type="term" value="F:DNA binding"/>
    <property type="evidence" value="ECO:0007669"/>
    <property type="project" value="InterPro"/>
</dbReference>
<dbReference type="EMBL" id="LGTC01000001">
    <property type="protein sequence ID" value="KNY30448.1"/>
    <property type="molecule type" value="Genomic_DNA"/>
</dbReference>
<feature type="domain" description="FHA" evidence="1">
    <location>
        <begin position="284"/>
        <end position="334"/>
    </location>
</feature>
<organism evidence="2 3">
    <name type="scientific">Pseudobacteroides cellulosolvens ATCC 35603 = DSM 2933</name>
    <dbReference type="NCBI Taxonomy" id="398512"/>
    <lineage>
        <taxon>Bacteria</taxon>
        <taxon>Bacillati</taxon>
        <taxon>Bacillota</taxon>
        <taxon>Clostridia</taxon>
        <taxon>Eubacteriales</taxon>
        <taxon>Oscillospiraceae</taxon>
        <taxon>Pseudobacteroides</taxon>
    </lineage>
</organism>
<dbReference type="SMART" id="SM00240">
    <property type="entry name" value="FHA"/>
    <property type="match status" value="1"/>
</dbReference>
<accession>A0A0L6JX73</accession>
<comment type="caution">
    <text evidence="2">The sequence shown here is derived from an EMBL/GenBank/DDBJ whole genome shotgun (WGS) entry which is preliminary data.</text>
</comment>
<dbReference type="Gene3D" id="2.60.200.20">
    <property type="match status" value="1"/>
</dbReference>
<dbReference type="Pfam" id="PF00498">
    <property type="entry name" value="FHA"/>
    <property type="match status" value="1"/>
</dbReference>
<keyword evidence="3" id="KW-1185">Reference proteome</keyword>
<dbReference type="eggNOG" id="COG1716">
    <property type="taxonomic scope" value="Bacteria"/>
</dbReference>
<dbReference type="InterPro" id="IPR008984">
    <property type="entry name" value="SMAD_FHA_dom_sf"/>
</dbReference>
<reference evidence="3" key="1">
    <citation type="submission" date="2015-07" db="EMBL/GenBank/DDBJ databases">
        <title>Near-Complete Genome Sequence of the Cellulolytic Bacterium Bacteroides (Pseudobacteroides) cellulosolvens ATCC 35603.</title>
        <authorList>
            <person name="Dassa B."/>
            <person name="Utturkar S.M."/>
            <person name="Klingeman D.M."/>
            <person name="Hurt R.A."/>
            <person name="Keller M."/>
            <person name="Xu J."/>
            <person name="Reddy Y.H.K."/>
            <person name="Borovok I."/>
            <person name="Grinberg I.R."/>
            <person name="Lamed R."/>
            <person name="Zhivin O."/>
            <person name="Bayer E.A."/>
            <person name="Brown S.D."/>
        </authorList>
    </citation>
    <scope>NUCLEOTIDE SEQUENCE [LARGE SCALE GENOMIC DNA]</scope>
    <source>
        <strain evidence="3">DSM 2933</strain>
    </source>
</reference>
<dbReference type="RefSeq" id="WP_036940127.1">
    <property type="nucleotide sequence ID" value="NZ_JQKC01000010.1"/>
</dbReference>
<dbReference type="Proteomes" id="UP000036923">
    <property type="component" value="Unassembled WGS sequence"/>
</dbReference>
<dbReference type="Gene3D" id="1.10.260.40">
    <property type="entry name" value="lambda repressor-like DNA-binding domains"/>
    <property type="match status" value="1"/>
</dbReference>
<dbReference type="SUPFAM" id="SSF49879">
    <property type="entry name" value="SMAD/FHA domain"/>
    <property type="match status" value="1"/>
</dbReference>
<evidence type="ECO:0000313" key="3">
    <source>
        <dbReference type="Proteomes" id="UP000036923"/>
    </source>
</evidence>
<dbReference type="InterPro" id="IPR000253">
    <property type="entry name" value="FHA_dom"/>
</dbReference>
<dbReference type="OrthoDB" id="9783862at2"/>
<sequence>MEIKIFGDALNSLLNILFINKSEFINKLGISNDTCENWLKGKNAPHYGNSGSTKNVTLQDVIKVLDEQYQKRLDRGMIDEELIKEILSDLFLPNDTKKFLYEYINKPQFVQMLVENAYEYNKFLENKEKHLWKKAIDVFSDAFIEDNKIKIKLHIGEKCLNVCTDNIITLKRLSSAIFEELAKRDLTGNDVENAKEYYFKVFDKSKKIHIIRADNNVRFKTIEEIGFDKLELVEHHGETTVMIDRNPKSEINVYPVMERIFDNETDDTDSKANPDIVTISKNNFIVGRISELSDYVIPSKFIGRAHSQISIEQGRYFIKDLGSVNGTYLNEEKLKPMEKYEIFNNDIIGFVNFKYLFRHD</sequence>
<dbReference type="PROSITE" id="PS50006">
    <property type="entry name" value="FHA_DOMAIN"/>
    <property type="match status" value="1"/>
</dbReference>
<dbReference type="STRING" id="398512.Bccel_5728"/>
<dbReference type="CDD" id="cd00060">
    <property type="entry name" value="FHA"/>
    <property type="match status" value="1"/>
</dbReference>
<dbReference type="InterPro" id="IPR010982">
    <property type="entry name" value="Lambda_DNA-bd_dom_sf"/>
</dbReference>
<protein>
    <submittedName>
        <fullName evidence="2">FHA domain containing protein</fullName>
    </submittedName>
</protein>
<proteinExistence type="predicted"/>